<evidence type="ECO:0000313" key="2">
    <source>
        <dbReference type="Proteomes" id="UP000018144"/>
    </source>
</evidence>
<keyword evidence="2" id="KW-1185">Reference proteome</keyword>
<dbReference type="Proteomes" id="UP000018144">
    <property type="component" value="Unassembled WGS sequence"/>
</dbReference>
<sequence length="133" mass="15072">MILKNPPKPIVRNLEAFQSSFRKIIQQNEFASGKPGSLERSQQVERLWNLNLQAHFGWIARMEANKDQWIDIMMAIPMGKALGHALAEQKGVGDDLEVARERCAAAGSMRMTLTPARLMDYTSQSNYFTKPHV</sequence>
<accession>U4LLZ7</accession>
<gene>
    <name evidence="1" type="ORF">PCON_14209</name>
</gene>
<proteinExistence type="predicted"/>
<dbReference type="EMBL" id="HF936032">
    <property type="protein sequence ID" value="CCX33169.1"/>
    <property type="molecule type" value="Genomic_DNA"/>
</dbReference>
<dbReference type="OrthoDB" id="2246311at2759"/>
<reference evidence="1 2" key="1">
    <citation type="journal article" date="2013" name="PLoS Genet.">
        <title>The genome and development-dependent transcriptomes of Pyronema confluens: a window into fungal evolution.</title>
        <authorList>
            <person name="Traeger S."/>
            <person name="Altegoer F."/>
            <person name="Freitag M."/>
            <person name="Gabaldon T."/>
            <person name="Kempken F."/>
            <person name="Kumar A."/>
            <person name="Marcet-Houben M."/>
            <person name="Poggeler S."/>
            <person name="Stajich J.E."/>
            <person name="Nowrousian M."/>
        </authorList>
    </citation>
    <scope>NUCLEOTIDE SEQUENCE [LARGE SCALE GENOMIC DNA]</scope>
    <source>
        <strain evidence="2">CBS 100304</strain>
        <tissue evidence="1">Vegetative mycelium</tissue>
    </source>
</reference>
<dbReference type="AlphaFoldDB" id="U4LLZ7"/>
<name>U4LLZ7_PYROM</name>
<protein>
    <submittedName>
        <fullName evidence="1">Uncharacterized protein</fullName>
    </submittedName>
</protein>
<evidence type="ECO:0000313" key="1">
    <source>
        <dbReference type="EMBL" id="CCX33169.1"/>
    </source>
</evidence>
<organism evidence="1 2">
    <name type="scientific">Pyronema omphalodes (strain CBS 100304)</name>
    <name type="common">Pyronema confluens</name>
    <dbReference type="NCBI Taxonomy" id="1076935"/>
    <lineage>
        <taxon>Eukaryota</taxon>
        <taxon>Fungi</taxon>
        <taxon>Dikarya</taxon>
        <taxon>Ascomycota</taxon>
        <taxon>Pezizomycotina</taxon>
        <taxon>Pezizomycetes</taxon>
        <taxon>Pezizales</taxon>
        <taxon>Pyronemataceae</taxon>
        <taxon>Pyronema</taxon>
    </lineage>
</organism>